<proteinExistence type="predicted"/>
<dbReference type="PANTHER" id="PTHR36832:SF1">
    <property type="entry name" value="SLR1174 PROTEIN"/>
    <property type="match status" value="1"/>
</dbReference>
<feature type="transmembrane region" description="Helical" evidence="1">
    <location>
        <begin position="60"/>
        <end position="77"/>
    </location>
</feature>
<feature type="transmembrane region" description="Helical" evidence="1">
    <location>
        <begin position="20"/>
        <end position="40"/>
    </location>
</feature>
<name>A0ABS0H159_9ACTN</name>
<keyword evidence="1" id="KW-0472">Membrane</keyword>
<feature type="transmembrane region" description="Helical" evidence="1">
    <location>
        <begin position="139"/>
        <end position="166"/>
    </location>
</feature>
<reference evidence="2 3" key="1">
    <citation type="submission" date="2020-11" db="EMBL/GenBank/DDBJ databases">
        <title>A novel isolate from a Black sea contaminated sediment with potential to produce alkanes: Plantactinospora alkalitolerans sp. nov.</title>
        <authorList>
            <person name="Carro L."/>
            <person name="Veyisoglu A."/>
            <person name="Guven K."/>
            <person name="Schumann P."/>
            <person name="Klenk H.-P."/>
            <person name="Sahin N."/>
        </authorList>
    </citation>
    <scope>NUCLEOTIDE SEQUENCE [LARGE SCALE GENOMIC DNA]</scope>
    <source>
        <strain evidence="2 3">S1510</strain>
    </source>
</reference>
<dbReference type="EMBL" id="JADPUN010000224">
    <property type="protein sequence ID" value="MBF9132200.1"/>
    <property type="molecule type" value="Genomic_DNA"/>
</dbReference>
<keyword evidence="1" id="KW-0812">Transmembrane</keyword>
<comment type="caution">
    <text evidence="2">The sequence shown here is derived from an EMBL/GenBank/DDBJ whole genome shotgun (WGS) entry which is preliminary data.</text>
</comment>
<feature type="transmembrane region" description="Helical" evidence="1">
    <location>
        <begin position="226"/>
        <end position="245"/>
    </location>
</feature>
<dbReference type="PANTHER" id="PTHR36832">
    <property type="entry name" value="SLR1174 PROTEIN-RELATED"/>
    <property type="match status" value="1"/>
</dbReference>
<organism evidence="2 3">
    <name type="scientific">Plantactinospora alkalitolerans</name>
    <dbReference type="NCBI Taxonomy" id="2789879"/>
    <lineage>
        <taxon>Bacteria</taxon>
        <taxon>Bacillati</taxon>
        <taxon>Actinomycetota</taxon>
        <taxon>Actinomycetes</taxon>
        <taxon>Micromonosporales</taxon>
        <taxon>Micromonosporaceae</taxon>
        <taxon>Plantactinospora</taxon>
    </lineage>
</organism>
<protein>
    <submittedName>
        <fullName evidence="2">ABC-2 family transporter protein</fullName>
    </submittedName>
</protein>
<accession>A0ABS0H159</accession>
<evidence type="ECO:0000256" key="1">
    <source>
        <dbReference type="SAM" id="Phobius"/>
    </source>
</evidence>
<dbReference type="Proteomes" id="UP000638560">
    <property type="component" value="Unassembled WGS sequence"/>
</dbReference>
<evidence type="ECO:0000313" key="2">
    <source>
        <dbReference type="EMBL" id="MBF9132200.1"/>
    </source>
</evidence>
<feature type="transmembrane region" description="Helical" evidence="1">
    <location>
        <begin position="110"/>
        <end position="133"/>
    </location>
</feature>
<sequence>MRPYLALARASARSVLTYRLTFVFSMFGLIFQLLALLAIWHAVIGAGQVNGLTWPQMKSYLLVAFSCGALVSLYTDFGMAARIQSGMVAVDLTRPIDYQKARLAETVGGVWIELLVAALGWCGVITLLGTIFWPDPVHLLLFVLSLAAVVPLKFLVVYITGLACFWTQNYLGINWARVAVVNLLSGALIPLSFLPSWFGTVAEYLPFAGITSTPALILAGDLHGLAAVRGLLLQVVWALLLWLLARATWATAVRQLTVHGG</sequence>
<evidence type="ECO:0000313" key="3">
    <source>
        <dbReference type="Proteomes" id="UP000638560"/>
    </source>
</evidence>
<keyword evidence="1" id="KW-1133">Transmembrane helix</keyword>
<dbReference type="RefSeq" id="WP_196203736.1">
    <property type="nucleotide sequence ID" value="NZ_JADPUN010000224.1"/>
</dbReference>
<feature type="transmembrane region" description="Helical" evidence="1">
    <location>
        <begin position="178"/>
        <end position="198"/>
    </location>
</feature>
<dbReference type="Pfam" id="PF06182">
    <property type="entry name" value="ABC2_membrane_6"/>
    <property type="match status" value="1"/>
</dbReference>
<dbReference type="InterPro" id="IPR010390">
    <property type="entry name" value="ABC-2_transporter-like"/>
</dbReference>
<gene>
    <name evidence="2" type="ORF">I0C86_25090</name>
</gene>
<keyword evidence="3" id="KW-1185">Reference proteome</keyword>